<dbReference type="AlphaFoldDB" id="A0A8X6WWY5"/>
<evidence type="ECO:0008006" key="3">
    <source>
        <dbReference type="Google" id="ProtNLM"/>
    </source>
</evidence>
<dbReference type="PANTHER" id="PTHR38681:SF1">
    <property type="entry name" value="RETROVIRUS-RELATED POL POLYPROTEIN FROM TRANSPOSON 412-LIKE PROTEIN"/>
    <property type="match status" value="1"/>
</dbReference>
<dbReference type="SUPFAM" id="SSF53098">
    <property type="entry name" value="Ribonuclease H-like"/>
    <property type="match status" value="1"/>
</dbReference>
<dbReference type="PANTHER" id="PTHR38681">
    <property type="entry name" value="RETROVIRUS-RELATED POL POLYPROTEIN FROM TRANSPOSON 412-LIKE PROTEIN-RELATED"/>
    <property type="match status" value="1"/>
</dbReference>
<keyword evidence="2" id="KW-1185">Reference proteome</keyword>
<comment type="caution">
    <text evidence="1">The sequence shown here is derived from an EMBL/GenBank/DDBJ whole genome shotgun (WGS) entry which is preliminary data.</text>
</comment>
<reference evidence="1" key="1">
    <citation type="submission" date="2020-08" db="EMBL/GenBank/DDBJ databases">
        <title>Multicomponent nature underlies the extraordinary mechanical properties of spider dragline silk.</title>
        <authorList>
            <person name="Kono N."/>
            <person name="Nakamura H."/>
            <person name="Mori M."/>
            <person name="Yoshida Y."/>
            <person name="Ohtoshi R."/>
            <person name="Malay A.D."/>
            <person name="Moran D.A.P."/>
            <person name="Tomita M."/>
            <person name="Numata K."/>
            <person name="Arakawa K."/>
        </authorList>
    </citation>
    <scope>NUCLEOTIDE SEQUENCE</scope>
</reference>
<dbReference type="InterPro" id="IPR012337">
    <property type="entry name" value="RNaseH-like_sf"/>
</dbReference>
<dbReference type="OrthoDB" id="775972at2759"/>
<dbReference type="Proteomes" id="UP000886998">
    <property type="component" value="Unassembled WGS sequence"/>
</dbReference>
<dbReference type="InterPro" id="IPR036397">
    <property type="entry name" value="RNaseH_sf"/>
</dbReference>
<evidence type="ECO:0000313" key="2">
    <source>
        <dbReference type="Proteomes" id="UP000886998"/>
    </source>
</evidence>
<dbReference type="EMBL" id="BMAV01003380">
    <property type="protein sequence ID" value="GFY42898.1"/>
    <property type="molecule type" value="Genomic_DNA"/>
</dbReference>
<gene>
    <name evidence="1" type="ORF">TNIN_75391</name>
</gene>
<proteinExistence type="predicted"/>
<name>A0A8X6WWY5_9ARAC</name>
<dbReference type="GO" id="GO:0003676">
    <property type="term" value="F:nucleic acid binding"/>
    <property type="evidence" value="ECO:0007669"/>
    <property type="project" value="InterPro"/>
</dbReference>
<accession>A0A8X6WWY5</accession>
<evidence type="ECO:0000313" key="1">
    <source>
        <dbReference type="EMBL" id="GFY42898.1"/>
    </source>
</evidence>
<dbReference type="Gene3D" id="3.30.420.10">
    <property type="entry name" value="Ribonuclease H-like superfamily/Ribonuclease H"/>
    <property type="match status" value="1"/>
</dbReference>
<organism evidence="1 2">
    <name type="scientific">Trichonephila inaurata madagascariensis</name>
    <dbReference type="NCBI Taxonomy" id="2747483"/>
    <lineage>
        <taxon>Eukaryota</taxon>
        <taxon>Metazoa</taxon>
        <taxon>Ecdysozoa</taxon>
        <taxon>Arthropoda</taxon>
        <taxon>Chelicerata</taxon>
        <taxon>Arachnida</taxon>
        <taxon>Araneae</taxon>
        <taxon>Araneomorphae</taxon>
        <taxon>Entelegynae</taxon>
        <taxon>Araneoidea</taxon>
        <taxon>Nephilidae</taxon>
        <taxon>Trichonephila</taxon>
        <taxon>Trichonephila inaurata</taxon>
    </lineage>
</organism>
<sequence length="86" mass="10114">MYEGWIVRFGVPETVVTTDCETNFESDLFHSLTKYLYVHKTRTTVYNLKANGMVERFHRKVKKRHCDVTVHLRLVPAISHSVHKPN</sequence>
<protein>
    <recommendedName>
        <fullName evidence="3">Integrase catalytic domain-containing protein</fullName>
    </recommendedName>
</protein>